<evidence type="ECO:0000313" key="3">
    <source>
        <dbReference type="EMBL" id="KKQ87467.1"/>
    </source>
</evidence>
<gene>
    <name evidence="3" type="ORF">UT11_C0052G0005</name>
</gene>
<keyword evidence="2" id="KW-0812">Transmembrane</keyword>
<dbReference type="SUPFAM" id="SSF49464">
    <property type="entry name" value="Carboxypeptidase regulatory domain-like"/>
    <property type="match status" value="1"/>
</dbReference>
<dbReference type="Pfam" id="PF13620">
    <property type="entry name" value="CarboxypepD_reg"/>
    <property type="match status" value="1"/>
</dbReference>
<dbReference type="AlphaFoldDB" id="A0A0G0L8Y2"/>
<reference evidence="3 4" key="1">
    <citation type="journal article" date="2015" name="Nature">
        <title>rRNA introns, odd ribosomes, and small enigmatic genomes across a large radiation of phyla.</title>
        <authorList>
            <person name="Brown C.T."/>
            <person name="Hug L.A."/>
            <person name="Thomas B.C."/>
            <person name="Sharon I."/>
            <person name="Castelle C.J."/>
            <person name="Singh A."/>
            <person name="Wilkins M.J."/>
            <person name="Williams K.H."/>
            <person name="Banfield J.F."/>
        </authorList>
    </citation>
    <scope>NUCLEOTIDE SEQUENCE [LARGE SCALE GENOMIC DNA]</scope>
</reference>
<evidence type="ECO:0000256" key="1">
    <source>
        <dbReference type="ARBA" id="ARBA00009820"/>
    </source>
</evidence>
<organism evidence="3 4">
    <name type="scientific">Berkelbacteria bacterium GW2011_GWA2_38_9</name>
    <dbReference type="NCBI Taxonomy" id="1618334"/>
    <lineage>
        <taxon>Bacteria</taxon>
        <taxon>Candidatus Berkelbacteria</taxon>
    </lineage>
</organism>
<accession>A0A0G0L8Y2</accession>
<dbReference type="EMBL" id="LBVO01000052">
    <property type="protein sequence ID" value="KKQ87467.1"/>
    <property type="molecule type" value="Genomic_DNA"/>
</dbReference>
<sequence>MNPENSSNLEKKSLRSREVTLKLTVTKRGFVVSSIVVLLIIGGVYLYAAGFIGQWYESYEQASASVVIKNIETKEPIKDAIVLIDKKMILTNQAGEAQISGLVAGKRTIQITKNGFIKYSKTINLARGKNNLSEIKLAVSPLEKITIKSFVKDQIANLPISQAKVTLDTKNTESDDSGIFEFTDMTTGKYLITIKKDGYKDFSQEINLDRQSAEHEYHLTADKKVYFMSNRDGKNGIYTADLDGKNPLRIVPKSDKGEESSLNISPNYKYAYFDSYREGVKDKNNNKVYFGYILDLATNKFTKISSDRFPSQVKWSDDSGYLVYQAAKDEADPKPTVLNVYNVAKAENHTLWQGNGYFSSIYFAGLKHVLVTISKYNVNDATTLEGLVSYDLENQSGTPVLMDKPYSFQEDILNNKLYFQVYRDSLKYEYDTEKLEIKEIKEIPDDLKSYVFSPNGRQMIFTDTRDGKTDIYLRYPNKDDEKKITTSGTASAPAWLDDSTIVYYENKPGEIGLWAASTLGGSGQKITDATLPTANYGDGY</sequence>
<name>A0A0G0L8Y2_9BACT</name>
<keyword evidence="2" id="KW-1133">Transmembrane helix</keyword>
<evidence type="ECO:0000313" key="4">
    <source>
        <dbReference type="Proteomes" id="UP000033934"/>
    </source>
</evidence>
<dbReference type="PANTHER" id="PTHR36842:SF1">
    <property type="entry name" value="PROTEIN TOLB"/>
    <property type="match status" value="1"/>
</dbReference>
<comment type="similarity">
    <text evidence="1">Belongs to the TolB family.</text>
</comment>
<feature type="transmembrane region" description="Helical" evidence="2">
    <location>
        <begin position="30"/>
        <end position="56"/>
    </location>
</feature>
<comment type="caution">
    <text evidence="3">The sequence shown here is derived from an EMBL/GenBank/DDBJ whole genome shotgun (WGS) entry which is preliminary data.</text>
</comment>
<dbReference type="Proteomes" id="UP000033934">
    <property type="component" value="Unassembled WGS sequence"/>
</dbReference>
<keyword evidence="2" id="KW-0472">Membrane</keyword>
<dbReference type="InterPro" id="IPR011042">
    <property type="entry name" value="6-blade_b-propeller_TolB-like"/>
</dbReference>
<dbReference type="InterPro" id="IPR011659">
    <property type="entry name" value="WD40"/>
</dbReference>
<dbReference type="SUPFAM" id="SSF69322">
    <property type="entry name" value="Tricorn protease domain 2"/>
    <property type="match status" value="1"/>
</dbReference>
<dbReference type="SUPFAM" id="SSF49478">
    <property type="entry name" value="Cna protein B-type domain"/>
    <property type="match status" value="1"/>
</dbReference>
<evidence type="ECO:0008006" key="5">
    <source>
        <dbReference type="Google" id="ProtNLM"/>
    </source>
</evidence>
<protein>
    <recommendedName>
        <fullName evidence="5">PEGA domain-containing protein</fullName>
    </recommendedName>
</protein>
<evidence type="ECO:0000256" key="2">
    <source>
        <dbReference type="SAM" id="Phobius"/>
    </source>
</evidence>
<dbReference type="Pfam" id="PF07676">
    <property type="entry name" value="PD40"/>
    <property type="match status" value="1"/>
</dbReference>
<dbReference type="Gene3D" id="2.120.10.30">
    <property type="entry name" value="TolB, C-terminal domain"/>
    <property type="match status" value="2"/>
</dbReference>
<dbReference type="InterPro" id="IPR008969">
    <property type="entry name" value="CarboxyPept-like_regulatory"/>
</dbReference>
<proteinExistence type="inferred from homology"/>
<dbReference type="PANTHER" id="PTHR36842">
    <property type="entry name" value="PROTEIN TOLB HOMOLOG"/>
    <property type="match status" value="1"/>
</dbReference>